<evidence type="ECO:0000256" key="1">
    <source>
        <dbReference type="ARBA" id="ARBA00002792"/>
    </source>
</evidence>
<dbReference type="InterPro" id="IPR033885">
    <property type="entry name" value="AlkB/XylM"/>
</dbReference>
<keyword evidence="18" id="KW-1185">Reference proteome</keyword>
<evidence type="ECO:0000256" key="3">
    <source>
        <dbReference type="ARBA" id="ARBA00010823"/>
    </source>
</evidence>
<keyword evidence="13 17" id="KW-0503">Monooxygenase</keyword>
<dbReference type="PROSITE" id="PS00202">
    <property type="entry name" value="RUBREDOXIN"/>
    <property type="match status" value="1"/>
</dbReference>
<keyword evidence="8" id="KW-0479">Metal-binding</keyword>
<dbReference type="Pfam" id="PF00487">
    <property type="entry name" value="FA_desaturase"/>
    <property type="match status" value="1"/>
</dbReference>
<keyword evidence="11" id="KW-0560">Oxidoreductase</keyword>
<comment type="caution">
    <text evidence="17">The sequence shown here is derived from an EMBL/GenBank/DDBJ whole genome shotgun (WGS) entry which is preliminary data.</text>
</comment>
<proteinExistence type="inferred from homology"/>
<evidence type="ECO:0000256" key="14">
    <source>
        <dbReference type="ARBA" id="ARBA00023136"/>
    </source>
</evidence>
<evidence type="ECO:0000256" key="12">
    <source>
        <dbReference type="ARBA" id="ARBA00023004"/>
    </source>
</evidence>
<dbReference type="InterPro" id="IPR024935">
    <property type="entry name" value="Rubredoxin_dom"/>
</dbReference>
<dbReference type="SUPFAM" id="SSF57802">
    <property type="entry name" value="Rubredoxin-like"/>
    <property type="match status" value="1"/>
</dbReference>
<dbReference type="RefSeq" id="WP_005940665.1">
    <property type="nucleotide sequence ID" value="NZ_ATVK01000013.1"/>
</dbReference>
<dbReference type="Gene3D" id="2.20.28.10">
    <property type="match status" value="1"/>
</dbReference>
<dbReference type="InterPro" id="IPR005804">
    <property type="entry name" value="FA_desaturase_dom"/>
</dbReference>
<evidence type="ECO:0000256" key="9">
    <source>
        <dbReference type="ARBA" id="ARBA00022982"/>
    </source>
</evidence>
<keyword evidence="5" id="KW-1003">Cell membrane</keyword>
<dbReference type="InterPro" id="IPR024934">
    <property type="entry name" value="Rubredoxin-like_dom"/>
</dbReference>
<dbReference type="eggNOG" id="COG1773">
    <property type="taxonomic scope" value="Bacteria"/>
</dbReference>
<evidence type="ECO:0000256" key="13">
    <source>
        <dbReference type="ARBA" id="ARBA00023033"/>
    </source>
</evidence>
<feature type="transmembrane region" description="Helical" evidence="15">
    <location>
        <begin position="263"/>
        <end position="282"/>
    </location>
</feature>
<gene>
    <name evidence="17" type="primary">alkB</name>
    <name evidence="17" type="ORF">GOHSU_25_00320</name>
</gene>
<keyword evidence="12" id="KW-0408">Iron</keyword>
<keyword evidence="10 15" id="KW-1133">Transmembrane helix</keyword>
<keyword evidence="9" id="KW-0249">Electron transport</keyword>
<dbReference type="eggNOG" id="COG3239">
    <property type="taxonomic scope" value="Bacteria"/>
</dbReference>
<comment type="similarity">
    <text evidence="3">Belongs to the fatty acid desaturase type 1 family. AlkB subfamily.</text>
</comment>
<feature type="domain" description="Rubredoxin-like" evidence="16">
    <location>
        <begin position="456"/>
        <end position="508"/>
    </location>
</feature>
<dbReference type="EMBL" id="BANT01000025">
    <property type="protein sequence ID" value="GAC57797.1"/>
    <property type="molecule type" value="Genomic_DNA"/>
</dbReference>
<feature type="transmembrane region" description="Helical" evidence="15">
    <location>
        <begin position="24"/>
        <end position="44"/>
    </location>
</feature>
<organism evidence="17 18">
    <name type="scientific">Gordonia hirsuta DSM 44140 = NBRC 16056</name>
    <dbReference type="NCBI Taxonomy" id="1121927"/>
    <lineage>
        <taxon>Bacteria</taxon>
        <taxon>Bacillati</taxon>
        <taxon>Actinomycetota</taxon>
        <taxon>Actinomycetes</taxon>
        <taxon>Mycobacteriales</taxon>
        <taxon>Gordoniaceae</taxon>
        <taxon>Gordonia</taxon>
    </lineage>
</organism>
<feature type="transmembrane region" description="Helical" evidence="15">
    <location>
        <begin position="147"/>
        <end position="168"/>
    </location>
</feature>
<evidence type="ECO:0000256" key="4">
    <source>
        <dbReference type="ARBA" id="ARBA00022448"/>
    </source>
</evidence>
<evidence type="ECO:0000256" key="7">
    <source>
        <dbReference type="ARBA" id="ARBA00022692"/>
    </source>
</evidence>
<dbReference type="GO" id="GO:0005886">
    <property type="term" value="C:plasma membrane"/>
    <property type="evidence" value="ECO:0007669"/>
    <property type="project" value="UniProtKB-SubCell"/>
</dbReference>
<dbReference type="CDD" id="cd00730">
    <property type="entry name" value="rubredoxin"/>
    <property type="match status" value="1"/>
</dbReference>
<dbReference type="STRING" id="1121927.GOHSU_25_00320"/>
<comment type="function">
    <text evidence="1">Involved in the hydrocarbon hydroxylating system, which transfers electrons from NADH to rubredoxin reductase and then through rubredoxin to alkane 1 monooxygenase.</text>
</comment>
<dbReference type="InterPro" id="IPR018527">
    <property type="entry name" value="Rubredoxin_Fe_BS"/>
</dbReference>
<dbReference type="Proteomes" id="UP000053405">
    <property type="component" value="Unassembled WGS sequence"/>
</dbReference>
<evidence type="ECO:0000313" key="18">
    <source>
        <dbReference type="Proteomes" id="UP000053405"/>
    </source>
</evidence>
<dbReference type="CDD" id="cd03512">
    <property type="entry name" value="Alkane-hydroxylase"/>
    <property type="match status" value="1"/>
</dbReference>
<dbReference type="Pfam" id="PF00301">
    <property type="entry name" value="Rubredoxin"/>
    <property type="match status" value="1"/>
</dbReference>
<dbReference type="GO" id="GO:0004497">
    <property type="term" value="F:monooxygenase activity"/>
    <property type="evidence" value="ECO:0007669"/>
    <property type="project" value="UniProtKB-KW"/>
</dbReference>
<feature type="transmembrane region" description="Helical" evidence="15">
    <location>
        <begin position="104"/>
        <end position="127"/>
    </location>
</feature>
<evidence type="ECO:0000313" key="17">
    <source>
        <dbReference type="EMBL" id="GAC57797.1"/>
    </source>
</evidence>
<dbReference type="OrthoDB" id="4759734at2"/>
<protein>
    <submittedName>
        <fullName evidence="17">Alkane-1-monooxygenase</fullName>
    </submittedName>
</protein>
<feature type="transmembrane region" description="Helical" evidence="15">
    <location>
        <begin position="288"/>
        <end position="305"/>
    </location>
</feature>
<evidence type="ECO:0000256" key="2">
    <source>
        <dbReference type="ARBA" id="ARBA00004429"/>
    </source>
</evidence>
<dbReference type="GO" id="GO:0005506">
    <property type="term" value="F:iron ion binding"/>
    <property type="evidence" value="ECO:0007669"/>
    <property type="project" value="InterPro"/>
</dbReference>
<dbReference type="GO" id="GO:0006629">
    <property type="term" value="P:lipid metabolic process"/>
    <property type="evidence" value="ECO:0007669"/>
    <property type="project" value="InterPro"/>
</dbReference>
<sequence>MTQASDTDRSTDVPPVEWRDKKRYLWLLGLIPPTALFVAMGLIAALNWVGHTLDWGWMQSFTPVWWWIGPILLYILLPILDRFFGPDGQNPPDELIEQLENDKYYRYCTYAYIPLQIASLIFAAYLWTAGPGGRFGDLSWLGIDSGSLGVISKIGLALSMGVMGGVGINTAHELGHKKVSMERWLSKVTLAQTVYGHFYIEHNRGHHVRVATPEDPASSRFGESFWTFFPRSVFGSLRSAWELEANRMKRLGRPVFHPSNDVLNAWAMSIVLWGVLMAVFGWQILPYLVIQAIYGFSLLETVNYLEHYGLLRKKNARGRYERCTPQHSWNSDHIATNIFLYHLQRHSDHHANPTRRYQVLRSFDEAPNLPSGYASMIAVAYVPAVWRKVMDKRVIAHYGGELSRANLQPGKEEQLLAKYADQCAALTGAPAAGLQATKAKDEGAVAVLEKQAATAGVVYACPNCAYGYREVAGAPREGFPAGTAWADIPDDWPCPDCGVREKIDFVRIGE</sequence>
<evidence type="ECO:0000256" key="6">
    <source>
        <dbReference type="ARBA" id="ARBA00022519"/>
    </source>
</evidence>
<comment type="subcellular location">
    <subcellularLocation>
        <location evidence="2">Cell inner membrane</location>
        <topology evidence="2">Multi-pass membrane protein</topology>
    </subcellularLocation>
</comment>
<name>L7LCJ3_9ACTN</name>
<dbReference type="AlphaFoldDB" id="L7LCJ3"/>
<keyword evidence="4" id="KW-0813">Transport</keyword>
<keyword evidence="14 15" id="KW-0472">Membrane</keyword>
<keyword evidence="7 15" id="KW-0812">Transmembrane</keyword>
<accession>L7LCJ3</accession>
<dbReference type="PANTHER" id="PTHR38674">
    <property type="entry name" value="ALKANE 1-MONOOXYGENASE 1"/>
    <property type="match status" value="1"/>
</dbReference>
<dbReference type="PANTHER" id="PTHR38674:SF1">
    <property type="entry name" value="ALKANE 1-MONOOXYGENASE 1"/>
    <property type="match status" value="1"/>
</dbReference>
<evidence type="ECO:0000256" key="11">
    <source>
        <dbReference type="ARBA" id="ARBA00023002"/>
    </source>
</evidence>
<keyword evidence="6" id="KW-0997">Cell inner membrane</keyword>
<dbReference type="PROSITE" id="PS50903">
    <property type="entry name" value="RUBREDOXIN_LIKE"/>
    <property type="match status" value="1"/>
</dbReference>
<evidence type="ECO:0000256" key="5">
    <source>
        <dbReference type="ARBA" id="ARBA00022475"/>
    </source>
</evidence>
<evidence type="ECO:0000256" key="10">
    <source>
        <dbReference type="ARBA" id="ARBA00022989"/>
    </source>
</evidence>
<evidence type="ECO:0000256" key="15">
    <source>
        <dbReference type="SAM" id="Phobius"/>
    </source>
</evidence>
<reference evidence="17 18" key="1">
    <citation type="submission" date="2012-12" db="EMBL/GenBank/DDBJ databases">
        <title>Whole genome shotgun sequence of Gordonia hirsuta NBRC 16056.</title>
        <authorList>
            <person name="Isaki-Nakamura S."/>
            <person name="Hosoyama A."/>
            <person name="Tsuchikane K."/>
            <person name="Katsumata H."/>
            <person name="Baba S."/>
            <person name="Yamazaki S."/>
            <person name="Fujita N."/>
        </authorList>
    </citation>
    <scope>NUCLEOTIDE SEQUENCE [LARGE SCALE GENOMIC DNA]</scope>
    <source>
        <strain evidence="17 18">NBRC 16056</strain>
    </source>
</reference>
<feature type="transmembrane region" description="Helical" evidence="15">
    <location>
        <begin position="64"/>
        <end position="84"/>
    </location>
</feature>
<evidence type="ECO:0000256" key="8">
    <source>
        <dbReference type="ARBA" id="ARBA00022723"/>
    </source>
</evidence>
<evidence type="ECO:0000259" key="16">
    <source>
        <dbReference type="PROSITE" id="PS50903"/>
    </source>
</evidence>